<feature type="compositionally biased region" description="Low complexity" evidence="1">
    <location>
        <begin position="17"/>
        <end position="26"/>
    </location>
</feature>
<reference evidence="2 3" key="1">
    <citation type="submission" date="2024-11" db="EMBL/GenBank/DDBJ databases">
        <title>A near-complete genome assembly of Cinchona calisaya.</title>
        <authorList>
            <person name="Lian D.C."/>
            <person name="Zhao X.W."/>
            <person name="Wei L."/>
        </authorList>
    </citation>
    <scope>NUCLEOTIDE SEQUENCE [LARGE SCALE GENOMIC DNA]</scope>
    <source>
        <tissue evidence="2">Nenye</tissue>
    </source>
</reference>
<comment type="caution">
    <text evidence="2">The sequence shown here is derived from an EMBL/GenBank/DDBJ whole genome shotgun (WGS) entry which is preliminary data.</text>
</comment>
<accession>A0ABD2ZXJ8</accession>
<gene>
    <name evidence="2" type="ORF">ACH5RR_015909</name>
</gene>
<dbReference type="PANTHER" id="PTHR33168">
    <property type="entry name" value="STRESS INDUCED PROTEIN-RELATED"/>
    <property type="match status" value="1"/>
</dbReference>
<evidence type="ECO:0000313" key="2">
    <source>
        <dbReference type="EMBL" id="KAL3523075.1"/>
    </source>
</evidence>
<proteinExistence type="predicted"/>
<feature type="region of interest" description="Disordered" evidence="1">
    <location>
        <begin position="17"/>
        <end position="37"/>
    </location>
</feature>
<evidence type="ECO:0000256" key="1">
    <source>
        <dbReference type="SAM" id="MobiDB-lite"/>
    </source>
</evidence>
<dbReference type="Proteomes" id="UP001630127">
    <property type="component" value="Unassembled WGS sequence"/>
</dbReference>
<name>A0ABD2ZXJ8_9GENT</name>
<dbReference type="AlphaFoldDB" id="A0ABD2ZXJ8"/>
<protein>
    <submittedName>
        <fullName evidence="2">Uncharacterized protein</fullName>
    </submittedName>
</protein>
<dbReference type="EMBL" id="JBJUIK010000007">
    <property type="protein sequence ID" value="KAL3523075.1"/>
    <property type="molecule type" value="Genomic_DNA"/>
</dbReference>
<sequence length="121" mass="13586">MVEMALWSKIASISSTTTTTNCSSSSRSDHHDNASSSCCGLSRLMRKLKKQRKMLCPQSRQSSFQCRYDPMSYSLNFDTSGSGSILDEDYYKFYAFSSRFVASSSISTPRTDCQRLVTTSH</sequence>
<organism evidence="2 3">
    <name type="scientific">Cinchona calisaya</name>
    <dbReference type="NCBI Taxonomy" id="153742"/>
    <lineage>
        <taxon>Eukaryota</taxon>
        <taxon>Viridiplantae</taxon>
        <taxon>Streptophyta</taxon>
        <taxon>Embryophyta</taxon>
        <taxon>Tracheophyta</taxon>
        <taxon>Spermatophyta</taxon>
        <taxon>Magnoliopsida</taxon>
        <taxon>eudicotyledons</taxon>
        <taxon>Gunneridae</taxon>
        <taxon>Pentapetalae</taxon>
        <taxon>asterids</taxon>
        <taxon>lamiids</taxon>
        <taxon>Gentianales</taxon>
        <taxon>Rubiaceae</taxon>
        <taxon>Cinchonoideae</taxon>
        <taxon>Cinchoneae</taxon>
        <taxon>Cinchona</taxon>
    </lineage>
</organism>
<keyword evidence="3" id="KW-1185">Reference proteome</keyword>
<evidence type="ECO:0000313" key="3">
    <source>
        <dbReference type="Proteomes" id="UP001630127"/>
    </source>
</evidence>